<proteinExistence type="predicted"/>
<dbReference type="EMBL" id="KV919027">
    <property type="protein sequence ID" value="OSX72988.1"/>
    <property type="molecule type" value="Genomic_DNA"/>
</dbReference>
<gene>
    <name evidence="1" type="ORF">BU14_0389s0011</name>
</gene>
<evidence type="ECO:0000313" key="1">
    <source>
        <dbReference type="EMBL" id="OSX72988.1"/>
    </source>
</evidence>
<keyword evidence="2" id="KW-1185">Reference proteome</keyword>
<sequence length="109" mass="12257">MCPAVKGGSVVVPSNNSKLTHENLYETPELGRTKPDVKMLKKIVPSTARALFKEKQTFRQQAAVVRAKATLYLKRMAPTLRYAKHHWAASCVLSKANQSIQATHNRREK</sequence>
<protein>
    <submittedName>
        <fullName evidence="1">Uncharacterized protein</fullName>
    </submittedName>
</protein>
<evidence type="ECO:0000313" key="2">
    <source>
        <dbReference type="Proteomes" id="UP000218209"/>
    </source>
</evidence>
<name>A0A1X6NWK9_PORUM</name>
<reference evidence="1 2" key="1">
    <citation type="submission" date="2017-03" db="EMBL/GenBank/DDBJ databases">
        <title>WGS assembly of Porphyra umbilicalis.</title>
        <authorList>
            <person name="Brawley S.H."/>
            <person name="Blouin N.A."/>
            <person name="Ficko-Blean E."/>
            <person name="Wheeler G.L."/>
            <person name="Lohr M."/>
            <person name="Goodson H.V."/>
            <person name="Jenkins J.W."/>
            <person name="Blaby-Haas C.E."/>
            <person name="Helliwell K.E."/>
            <person name="Chan C."/>
            <person name="Marriage T."/>
            <person name="Bhattacharya D."/>
            <person name="Klein A.S."/>
            <person name="Badis Y."/>
            <person name="Brodie J."/>
            <person name="Cao Y."/>
            <person name="Collen J."/>
            <person name="Dittami S.M."/>
            <person name="Gachon C.M."/>
            <person name="Green B.R."/>
            <person name="Karpowicz S."/>
            <person name="Kim J.W."/>
            <person name="Kudahl U."/>
            <person name="Lin S."/>
            <person name="Michel G."/>
            <person name="Mittag M."/>
            <person name="Olson B.J."/>
            <person name="Pangilinan J."/>
            <person name="Peng Y."/>
            <person name="Qiu H."/>
            <person name="Shu S."/>
            <person name="Singer J.T."/>
            <person name="Smith A.G."/>
            <person name="Sprecher B.N."/>
            <person name="Wagner V."/>
            <person name="Wang W."/>
            <person name="Wang Z.-Y."/>
            <person name="Yan J."/>
            <person name="Yarish C."/>
            <person name="Zoeuner-Riek S."/>
            <person name="Zhuang Y."/>
            <person name="Zou Y."/>
            <person name="Lindquist E.A."/>
            <person name="Grimwood J."/>
            <person name="Barry K."/>
            <person name="Rokhsar D.S."/>
            <person name="Schmutz J."/>
            <person name="Stiller J.W."/>
            <person name="Grossman A.R."/>
            <person name="Prochnik S.E."/>
        </authorList>
    </citation>
    <scope>NUCLEOTIDE SEQUENCE [LARGE SCALE GENOMIC DNA]</scope>
    <source>
        <strain evidence="1">4086291</strain>
    </source>
</reference>
<organism evidence="1 2">
    <name type="scientific">Porphyra umbilicalis</name>
    <name type="common">Purple laver</name>
    <name type="synonym">Red alga</name>
    <dbReference type="NCBI Taxonomy" id="2786"/>
    <lineage>
        <taxon>Eukaryota</taxon>
        <taxon>Rhodophyta</taxon>
        <taxon>Bangiophyceae</taxon>
        <taxon>Bangiales</taxon>
        <taxon>Bangiaceae</taxon>
        <taxon>Porphyra</taxon>
    </lineage>
</organism>
<dbReference type="Proteomes" id="UP000218209">
    <property type="component" value="Unassembled WGS sequence"/>
</dbReference>
<dbReference type="AlphaFoldDB" id="A0A1X6NWK9"/>
<accession>A0A1X6NWK9</accession>